<dbReference type="InterPro" id="IPR051413">
    <property type="entry name" value="K/Na_HCN_channel"/>
</dbReference>
<keyword evidence="1" id="KW-0812">Transmembrane</keyword>
<dbReference type="InterPro" id="IPR014710">
    <property type="entry name" value="RmlC-like_jellyroll"/>
</dbReference>
<dbReference type="InterPro" id="IPR000595">
    <property type="entry name" value="cNMP-bd_dom"/>
</dbReference>
<evidence type="ECO:0000313" key="4">
    <source>
        <dbReference type="Proteomes" id="UP000054937"/>
    </source>
</evidence>
<dbReference type="PROSITE" id="PS50042">
    <property type="entry name" value="CNMP_BINDING_3"/>
    <property type="match status" value="1"/>
</dbReference>
<dbReference type="GO" id="GO:0003254">
    <property type="term" value="P:regulation of membrane depolarization"/>
    <property type="evidence" value="ECO:0007669"/>
    <property type="project" value="TreeGrafter"/>
</dbReference>
<dbReference type="EMBL" id="LDAU01000225">
    <property type="protein sequence ID" value="KRW98902.1"/>
    <property type="molecule type" value="Genomic_DNA"/>
</dbReference>
<sequence length="410" mass="48308">MENMNDSLQNLESESYQAINQPQEFFFQIQNDQFNHYFSEKKWEEFDQMKSDLNDTKIEKNKNFSQTFDVASQQTSQDLIKNQYLLPSLEIKKQEQKLGKNSEQIYQPHQQQDLDSIKINKSFHSSELKSQELLHDFQKTTAYFQINYLNSDQTWMHTAESIDKSVFERYLESFFVATSSMITVLIYVPQTNTELFVFSLLMFISCGIFGYSINTLGIIMQKINQKQIDVENDIELLNSYMQMYCPGEFIYKQNDEKNLDLYIILKGQVELLTNVNSQVENQNQIEKLQSNQYFGIYSFFTGQKRLTTARSIGFATILKISREKFINLIKNEFQTTDFETFCFIKDRLIYQCDYSLIGLRCVYCNSKYHLAPICQKTHFQNLLQPSDKNLIKNYVQDGRSTSQLPAKKIK</sequence>
<dbReference type="AlphaFoldDB" id="A0A0V0Q9K7"/>
<name>A0A0V0Q9K7_PSEPJ</name>
<comment type="caution">
    <text evidence="3">The sequence shown here is derived from an EMBL/GenBank/DDBJ whole genome shotgun (WGS) entry which is preliminary data.</text>
</comment>
<dbReference type="Gene3D" id="2.60.120.10">
    <property type="entry name" value="Jelly Rolls"/>
    <property type="match status" value="1"/>
</dbReference>
<dbReference type="Gene3D" id="1.10.287.70">
    <property type="match status" value="1"/>
</dbReference>
<dbReference type="Pfam" id="PF00027">
    <property type="entry name" value="cNMP_binding"/>
    <property type="match status" value="1"/>
</dbReference>
<keyword evidence="4" id="KW-1185">Reference proteome</keyword>
<dbReference type="GO" id="GO:0035725">
    <property type="term" value="P:sodium ion transmembrane transport"/>
    <property type="evidence" value="ECO:0007669"/>
    <property type="project" value="TreeGrafter"/>
</dbReference>
<accession>A0A0V0Q9K7</accession>
<protein>
    <submittedName>
        <fullName evidence="3">Cyclic nucleotide-binding protein</fullName>
    </submittedName>
</protein>
<feature type="transmembrane region" description="Helical" evidence="1">
    <location>
        <begin position="195"/>
        <end position="219"/>
    </location>
</feature>
<organism evidence="3 4">
    <name type="scientific">Pseudocohnilembus persalinus</name>
    <name type="common">Ciliate</name>
    <dbReference type="NCBI Taxonomy" id="266149"/>
    <lineage>
        <taxon>Eukaryota</taxon>
        <taxon>Sar</taxon>
        <taxon>Alveolata</taxon>
        <taxon>Ciliophora</taxon>
        <taxon>Intramacronucleata</taxon>
        <taxon>Oligohymenophorea</taxon>
        <taxon>Scuticociliatia</taxon>
        <taxon>Philasterida</taxon>
        <taxon>Pseudocohnilembidae</taxon>
        <taxon>Pseudocohnilembus</taxon>
    </lineage>
</organism>
<dbReference type="SUPFAM" id="SSF81324">
    <property type="entry name" value="Voltage-gated potassium channels"/>
    <property type="match status" value="1"/>
</dbReference>
<dbReference type="InParanoid" id="A0A0V0Q9K7"/>
<dbReference type="CDD" id="cd00038">
    <property type="entry name" value="CAP_ED"/>
    <property type="match status" value="1"/>
</dbReference>
<evidence type="ECO:0000259" key="2">
    <source>
        <dbReference type="PROSITE" id="PS50042"/>
    </source>
</evidence>
<dbReference type="GO" id="GO:0005249">
    <property type="term" value="F:voltage-gated potassium channel activity"/>
    <property type="evidence" value="ECO:0007669"/>
    <property type="project" value="TreeGrafter"/>
</dbReference>
<keyword evidence="1" id="KW-0472">Membrane</keyword>
<gene>
    <name evidence="3" type="ORF">PPERSA_09427</name>
</gene>
<dbReference type="PANTHER" id="PTHR45689:SF5">
    <property type="entry name" value="I[[H]] CHANNEL, ISOFORM E"/>
    <property type="match status" value="1"/>
</dbReference>
<evidence type="ECO:0000313" key="3">
    <source>
        <dbReference type="EMBL" id="KRW98902.1"/>
    </source>
</evidence>
<feature type="transmembrane region" description="Helical" evidence="1">
    <location>
        <begin position="170"/>
        <end position="189"/>
    </location>
</feature>
<keyword evidence="1" id="KW-1133">Transmembrane helix</keyword>
<proteinExistence type="predicted"/>
<dbReference type="Proteomes" id="UP000054937">
    <property type="component" value="Unassembled WGS sequence"/>
</dbReference>
<dbReference type="GO" id="GO:0098855">
    <property type="term" value="C:HCN channel complex"/>
    <property type="evidence" value="ECO:0007669"/>
    <property type="project" value="TreeGrafter"/>
</dbReference>
<dbReference type="InterPro" id="IPR018490">
    <property type="entry name" value="cNMP-bd_dom_sf"/>
</dbReference>
<dbReference type="SUPFAM" id="SSF51206">
    <property type="entry name" value="cAMP-binding domain-like"/>
    <property type="match status" value="1"/>
</dbReference>
<dbReference type="OrthoDB" id="426293at2759"/>
<evidence type="ECO:0000256" key="1">
    <source>
        <dbReference type="SAM" id="Phobius"/>
    </source>
</evidence>
<dbReference type="PANTHER" id="PTHR45689">
    <property type="entry name" value="I[[H]] CHANNEL, ISOFORM E"/>
    <property type="match status" value="1"/>
</dbReference>
<feature type="domain" description="Cyclic nucleotide-binding" evidence="2">
    <location>
        <begin position="219"/>
        <end position="329"/>
    </location>
</feature>
<reference evidence="3 4" key="1">
    <citation type="journal article" date="2015" name="Sci. Rep.">
        <title>Genome of the facultative scuticociliatosis pathogen Pseudocohnilembus persalinus provides insight into its virulence through horizontal gene transfer.</title>
        <authorList>
            <person name="Xiong J."/>
            <person name="Wang G."/>
            <person name="Cheng J."/>
            <person name="Tian M."/>
            <person name="Pan X."/>
            <person name="Warren A."/>
            <person name="Jiang C."/>
            <person name="Yuan D."/>
            <person name="Miao W."/>
        </authorList>
    </citation>
    <scope>NUCLEOTIDE SEQUENCE [LARGE SCALE GENOMIC DNA]</scope>
    <source>
        <strain evidence="3">36N120E</strain>
    </source>
</reference>